<evidence type="ECO:0000313" key="1">
    <source>
        <dbReference type="EMBL" id="KAH7543870.1"/>
    </source>
</evidence>
<dbReference type="PANTHER" id="PTHR10775">
    <property type="entry name" value="OS08G0208400 PROTEIN"/>
    <property type="match status" value="1"/>
</dbReference>
<protein>
    <submittedName>
        <fullName evidence="1">Uncharacterized protein</fullName>
    </submittedName>
</protein>
<evidence type="ECO:0000313" key="2">
    <source>
        <dbReference type="Proteomes" id="UP000827721"/>
    </source>
</evidence>
<comment type="caution">
    <text evidence="1">The sequence shown here is derived from an EMBL/GenBank/DDBJ whole genome shotgun (WGS) entry which is preliminary data.</text>
</comment>
<accession>A0ABQ8H0Y6</accession>
<reference evidence="1 2" key="1">
    <citation type="submission" date="2021-02" db="EMBL/GenBank/DDBJ databases">
        <title>Plant Genome Project.</title>
        <authorList>
            <person name="Zhang R.-G."/>
        </authorList>
    </citation>
    <scope>NUCLEOTIDE SEQUENCE [LARGE SCALE GENOMIC DNA]</scope>
    <source>
        <tissue evidence="1">Leaves</tissue>
    </source>
</reference>
<organism evidence="1 2">
    <name type="scientific">Xanthoceras sorbifolium</name>
    <dbReference type="NCBI Taxonomy" id="99658"/>
    <lineage>
        <taxon>Eukaryota</taxon>
        <taxon>Viridiplantae</taxon>
        <taxon>Streptophyta</taxon>
        <taxon>Embryophyta</taxon>
        <taxon>Tracheophyta</taxon>
        <taxon>Spermatophyta</taxon>
        <taxon>Magnoliopsida</taxon>
        <taxon>eudicotyledons</taxon>
        <taxon>Gunneridae</taxon>
        <taxon>Pentapetalae</taxon>
        <taxon>rosids</taxon>
        <taxon>malvids</taxon>
        <taxon>Sapindales</taxon>
        <taxon>Sapindaceae</taxon>
        <taxon>Xanthoceroideae</taxon>
        <taxon>Xanthoceras</taxon>
    </lineage>
</organism>
<gene>
    <name evidence="1" type="ORF">JRO89_XS15G0037200</name>
</gene>
<dbReference type="EMBL" id="JAFEMO010000015">
    <property type="protein sequence ID" value="KAH7543870.1"/>
    <property type="molecule type" value="Genomic_DNA"/>
</dbReference>
<dbReference type="Proteomes" id="UP000827721">
    <property type="component" value="Unassembled WGS sequence"/>
</dbReference>
<sequence>MSQFDGTKETKPALERPMGEDVIKELEELRLATHEKNVFDNLIGTMMNIDGKTKGSLNAYLDLQEWGIRQELHPIESIGKIVLPSARYSLSIDKKKIVCKWLVDLKVPNGNSSNISHCVNASDTSISGLRTHDCHVFWERLLPLIVRELLPKQIDDAVIELFEFFKNICAKVLREED</sequence>
<proteinExistence type="predicted"/>
<keyword evidence="2" id="KW-1185">Reference proteome</keyword>
<name>A0ABQ8H0Y6_9ROSI</name>
<dbReference type="PANTHER" id="PTHR10775:SF182">
    <property type="entry name" value="TRANSPOSON, EN_SPM-LIKE, TRANSPOSASE-ASSOCIATED DOMAIN PROTEIN-RELATED"/>
    <property type="match status" value="1"/>
</dbReference>